<proteinExistence type="predicted"/>
<keyword evidence="3" id="KW-0328">Glycosyltransferase</keyword>
<evidence type="ECO:0000313" key="3">
    <source>
        <dbReference type="EMBL" id="NKC30883.1"/>
    </source>
</evidence>
<protein>
    <submittedName>
        <fullName evidence="3">Phosphoribosyltransferase</fullName>
    </submittedName>
</protein>
<dbReference type="Gene3D" id="3.40.50.2020">
    <property type="match status" value="1"/>
</dbReference>
<dbReference type="Pfam" id="PF00156">
    <property type="entry name" value="Pribosyltran"/>
    <property type="match status" value="1"/>
</dbReference>
<dbReference type="PANTHER" id="PTHR43218">
    <property type="entry name" value="PHOSPHORIBOSYLTRANSFERASE-RELATED"/>
    <property type="match status" value="1"/>
</dbReference>
<comment type="caution">
    <text evidence="3">The sequence shown here is derived from an EMBL/GenBank/DDBJ whole genome shotgun (WGS) entry which is preliminary data.</text>
</comment>
<dbReference type="EMBL" id="JAAVNE010000010">
    <property type="protein sequence ID" value="NKC30883.1"/>
    <property type="molecule type" value="Genomic_DNA"/>
</dbReference>
<evidence type="ECO:0000259" key="2">
    <source>
        <dbReference type="Pfam" id="PF00156"/>
    </source>
</evidence>
<evidence type="ECO:0000313" key="4">
    <source>
        <dbReference type="Proteomes" id="UP000787635"/>
    </source>
</evidence>
<organism evidence="3 4">
    <name type="scientific">Falsiroseomonas selenitidurans</name>
    <dbReference type="NCBI Taxonomy" id="2716335"/>
    <lineage>
        <taxon>Bacteria</taxon>
        <taxon>Pseudomonadati</taxon>
        <taxon>Pseudomonadota</taxon>
        <taxon>Alphaproteobacteria</taxon>
        <taxon>Acetobacterales</taxon>
        <taxon>Roseomonadaceae</taxon>
        <taxon>Falsiroseomonas</taxon>
    </lineage>
</organism>
<reference evidence="3 4" key="1">
    <citation type="submission" date="2020-03" db="EMBL/GenBank/DDBJ databases">
        <title>Roseomonas selenitidurans sp. nov. isolated from urban soil.</title>
        <authorList>
            <person name="Liu H."/>
        </authorList>
    </citation>
    <scope>NUCLEOTIDE SEQUENCE [LARGE SCALE GENOMIC DNA]</scope>
    <source>
        <strain evidence="3 4">BU-1</strain>
    </source>
</reference>
<feature type="domain" description="Phosphoribosyltransferase" evidence="2">
    <location>
        <begin position="50"/>
        <end position="185"/>
    </location>
</feature>
<keyword evidence="3" id="KW-0808">Transferase</keyword>
<dbReference type="NCBIfam" id="NF004689">
    <property type="entry name" value="PRK06031.1"/>
    <property type="match status" value="1"/>
</dbReference>
<dbReference type="Proteomes" id="UP000787635">
    <property type="component" value="Unassembled WGS sequence"/>
</dbReference>
<dbReference type="PANTHER" id="PTHR43218:SF1">
    <property type="entry name" value="PHOSPHORIBOSYLTRANSFERASE"/>
    <property type="match status" value="1"/>
</dbReference>
<sequence>MAYWQQFGAPAQAAQAPPFGLRFAAPMPDGAVLELPLRDFTEFAVAGLIANQASFAVVRRLAGWMAKAARPFGAEVVVGLPSLGQVFAPLVAEALGHANWVAPGWSRKRWYEERLSVPVHSITSPTPRRLWLDPRLVERLAGRRVLLVDDVVSTGASAQAGLALLAACGVTPVAMVVAMAQGDRWIAGWPAGIPLRAAFATPIFRPAPGGWLPEPGTAPHHLALPPCPKSSPSLLPKDHAA</sequence>
<gene>
    <name evidence="3" type="ORF">HEQ75_08405</name>
</gene>
<dbReference type="InterPro" id="IPR000836">
    <property type="entry name" value="PRTase_dom"/>
</dbReference>
<dbReference type="GO" id="GO:0016757">
    <property type="term" value="F:glycosyltransferase activity"/>
    <property type="evidence" value="ECO:0007669"/>
    <property type="project" value="UniProtKB-KW"/>
</dbReference>
<name>A0ABX1E274_9PROT</name>
<keyword evidence="4" id="KW-1185">Reference proteome</keyword>
<evidence type="ECO:0000256" key="1">
    <source>
        <dbReference type="SAM" id="MobiDB-lite"/>
    </source>
</evidence>
<accession>A0ABX1E274</accession>
<feature type="region of interest" description="Disordered" evidence="1">
    <location>
        <begin position="222"/>
        <end position="241"/>
    </location>
</feature>
<dbReference type="InterPro" id="IPR029057">
    <property type="entry name" value="PRTase-like"/>
</dbReference>
<dbReference type="SUPFAM" id="SSF53271">
    <property type="entry name" value="PRTase-like"/>
    <property type="match status" value="1"/>
</dbReference>
<dbReference type="CDD" id="cd06223">
    <property type="entry name" value="PRTases_typeI"/>
    <property type="match status" value="1"/>
</dbReference>